<accession>A0ABN8S626</accession>
<gene>
    <name evidence="2" type="ORF">PEVE_00017052</name>
</gene>
<evidence type="ECO:0000313" key="2">
    <source>
        <dbReference type="EMBL" id="CAH3186680.1"/>
    </source>
</evidence>
<sequence length="135" mass="14754">TGVNNGSDIGENSVDQGEAVSSGSVNAVTSKHQQLEIEAINEIDVEEIVGQNQAVASKSFNVVSSQHKQLEIEVDSTDHSTIIDPSFSTRKSDSKDGFLDKQKSVAQDIKYWSAVREFEGDLTNIRLHKIAHTLK</sequence>
<feature type="region of interest" description="Disordered" evidence="1">
    <location>
        <begin position="1"/>
        <end position="27"/>
    </location>
</feature>
<evidence type="ECO:0000313" key="3">
    <source>
        <dbReference type="Proteomes" id="UP001159427"/>
    </source>
</evidence>
<keyword evidence="3" id="KW-1185">Reference proteome</keyword>
<evidence type="ECO:0000256" key="1">
    <source>
        <dbReference type="SAM" id="MobiDB-lite"/>
    </source>
</evidence>
<name>A0ABN8S626_9CNID</name>
<feature type="compositionally biased region" description="Polar residues" evidence="1">
    <location>
        <begin position="13"/>
        <end position="27"/>
    </location>
</feature>
<proteinExistence type="predicted"/>
<dbReference type="EMBL" id="CALNXI010002355">
    <property type="protein sequence ID" value="CAH3186680.1"/>
    <property type="molecule type" value="Genomic_DNA"/>
</dbReference>
<organism evidence="2 3">
    <name type="scientific">Porites evermanni</name>
    <dbReference type="NCBI Taxonomy" id="104178"/>
    <lineage>
        <taxon>Eukaryota</taxon>
        <taxon>Metazoa</taxon>
        <taxon>Cnidaria</taxon>
        <taxon>Anthozoa</taxon>
        <taxon>Hexacorallia</taxon>
        <taxon>Scleractinia</taxon>
        <taxon>Fungiina</taxon>
        <taxon>Poritidae</taxon>
        <taxon>Porites</taxon>
    </lineage>
</organism>
<protein>
    <submittedName>
        <fullName evidence="2">Uncharacterized protein</fullName>
    </submittedName>
</protein>
<feature type="non-terminal residue" evidence="2">
    <location>
        <position position="1"/>
    </location>
</feature>
<dbReference type="Proteomes" id="UP001159427">
    <property type="component" value="Unassembled WGS sequence"/>
</dbReference>
<comment type="caution">
    <text evidence="2">The sequence shown here is derived from an EMBL/GenBank/DDBJ whole genome shotgun (WGS) entry which is preliminary data.</text>
</comment>
<reference evidence="2 3" key="1">
    <citation type="submission" date="2022-05" db="EMBL/GenBank/DDBJ databases">
        <authorList>
            <consortium name="Genoscope - CEA"/>
            <person name="William W."/>
        </authorList>
    </citation>
    <scope>NUCLEOTIDE SEQUENCE [LARGE SCALE GENOMIC DNA]</scope>
</reference>